<comment type="function">
    <text evidence="8">Endoglycosidase that releases N-glycans from glycoproteins by cleaving the beta-1,4-glycosidic bond in the N,N'-diacetylchitobiose core. Involved in the production of high-mannose type N-glycans during plant development and fruit maturation.</text>
</comment>
<dbReference type="Pfam" id="PF25529">
    <property type="entry name" value="Ig_ENGASE1_C"/>
    <property type="match status" value="1"/>
</dbReference>
<evidence type="ECO:0000256" key="3">
    <source>
        <dbReference type="ARBA" id="ARBA00012566"/>
    </source>
</evidence>
<comment type="subcellular location">
    <subcellularLocation>
        <location evidence="1">Cytoplasm</location>
        <location evidence="1">Cytosol</location>
    </subcellularLocation>
</comment>
<dbReference type="GO" id="GO:0006491">
    <property type="term" value="P:N-glycan processing"/>
    <property type="evidence" value="ECO:0007669"/>
    <property type="project" value="UniProtKB-ARBA"/>
</dbReference>
<dbReference type="AlphaFoldDB" id="A0AAD8NIJ2"/>
<keyword evidence="6" id="KW-0326">Glycosidase</keyword>
<feature type="domain" description="Cytosolic endo-beta-N-acetylglucosaminidase C-terminal" evidence="11">
    <location>
        <begin position="585"/>
        <end position="697"/>
    </location>
</feature>
<dbReference type="InterPro" id="IPR032979">
    <property type="entry name" value="ENGase"/>
</dbReference>
<keyword evidence="13" id="KW-1185">Reference proteome</keyword>
<keyword evidence="5" id="KW-0378">Hydrolase</keyword>
<evidence type="ECO:0000256" key="4">
    <source>
        <dbReference type="ARBA" id="ARBA00022490"/>
    </source>
</evidence>
<comment type="caution">
    <text evidence="12">The sequence shown here is derived from an EMBL/GenBank/DDBJ whole genome shotgun (WGS) entry which is preliminary data.</text>
</comment>
<dbReference type="Proteomes" id="UP001229421">
    <property type="component" value="Unassembled WGS sequence"/>
</dbReference>
<evidence type="ECO:0000256" key="5">
    <source>
        <dbReference type="ARBA" id="ARBA00022801"/>
    </source>
</evidence>
<gene>
    <name evidence="12" type="ORF">QVD17_35907</name>
</gene>
<dbReference type="EC" id="3.2.1.96" evidence="3"/>
<evidence type="ECO:0000256" key="6">
    <source>
        <dbReference type="ARBA" id="ARBA00023295"/>
    </source>
</evidence>
<dbReference type="GO" id="GO:0005829">
    <property type="term" value="C:cytosol"/>
    <property type="evidence" value="ECO:0007669"/>
    <property type="project" value="UniProtKB-SubCell"/>
</dbReference>
<accession>A0AAD8NIJ2</accession>
<feature type="region of interest" description="Disordered" evidence="9">
    <location>
        <begin position="35"/>
        <end position="54"/>
    </location>
</feature>
<dbReference type="PANTHER" id="PTHR13246:SF1">
    <property type="entry name" value="CYTOSOLIC ENDO-BETA-N-ACETYLGLUCOSAMINIDASE"/>
    <property type="match status" value="1"/>
</dbReference>
<dbReference type="PANTHER" id="PTHR13246">
    <property type="entry name" value="ENDO BETA N-ACETYLGLUCOSAMINIDASE"/>
    <property type="match status" value="1"/>
</dbReference>
<evidence type="ECO:0000313" key="13">
    <source>
        <dbReference type="Proteomes" id="UP001229421"/>
    </source>
</evidence>
<evidence type="ECO:0000256" key="1">
    <source>
        <dbReference type="ARBA" id="ARBA00004514"/>
    </source>
</evidence>
<comment type="catalytic activity">
    <reaction evidence="7">
        <text>an N(4)-(oligosaccharide-(1-&gt;3)-[oligosaccharide-(1-&gt;6)]-beta-D-Man-(1-&gt;4)-beta-D-GlcNAc-(1-&gt;4)-alpha-D-GlcNAc)-L-asparaginyl-[protein] + H2O = an oligosaccharide-(1-&gt;3)-[oligosaccharide-(1-&gt;6)]-beta-D-Man-(1-&gt;4)-D-GlcNAc + N(4)-(N-acetyl-beta-D-glucosaminyl)-L-asparaginyl-[protein]</text>
        <dbReference type="Rhea" id="RHEA:73067"/>
        <dbReference type="Rhea" id="RHEA-COMP:12603"/>
        <dbReference type="Rhea" id="RHEA-COMP:18176"/>
        <dbReference type="ChEBI" id="CHEBI:15377"/>
        <dbReference type="ChEBI" id="CHEBI:132248"/>
        <dbReference type="ChEBI" id="CHEBI:192714"/>
        <dbReference type="ChEBI" id="CHEBI:192715"/>
        <dbReference type="EC" id="3.2.1.96"/>
    </reaction>
</comment>
<dbReference type="InterPro" id="IPR005201">
    <property type="entry name" value="TIM_ENGase"/>
</dbReference>
<evidence type="ECO:0000313" key="12">
    <source>
        <dbReference type="EMBL" id="KAK1409381.1"/>
    </source>
</evidence>
<dbReference type="InterPro" id="IPR057882">
    <property type="entry name" value="ENGase_C"/>
</dbReference>
<keyword evidence="4" id="KW-0963">Cytoplasm</keyword>
<dbReference type="FunFam" id="3.20.20.80:FF:000043">
    <property type="entry name" value="cytosolic endo-beta-N-acetylglucosaminidase"/>
    <property type="match status" value="1"/>
</dbReference>
<dbReference type="EMBL" id="JAUHHV010000010">
    <property type="protein sequence ID" value="KAK1409381.1"/>
    <property type="molecule type" value="Genomic_DNA"/>
</dbReference>
<proteinExistence type="inferred from homology"/>
<evidence type="ECO:0000256" key="2">
    <source>
        <dbReference type="ARBA" id="ARBA00007849"/>
    </source>
</evidence>
<dbReference type="Pfam" id="PF03644">
    <property type="entry name" value="Glyco_hydro_85"/>
    <property type="match status" value="1"/>
</dbReference>
<dbReference type="CDD" id="cd06547">
    <property type="entry name" value="GH85_ENGase"/>
    <property type="match status" value="1"/>
</dbReference>
<organism evidence="12 13">
    <name type="scientific">Tagetes erecta</name>
    <name type="common">African marigold</name>
    <dbReference type="NCBI Taxonomy" id="13708"/>
    <lineage>
        <taxon>Eukaryota</taxon>
        <taxon>Viridiplantae</taxon>
        <taxon>Streptophyta</taxon>
        <taxon>Embryophyta</taxon>
        <taxon>Tracheophyta</taxon>
        <taxon>Spermatophyta</taxon>
        <taxon>Magnoliopsida</taxon>
        <taxon>eudicotyledons</taxon>
        <taxon>Gunneridae</taxon>
        <taxon>Pentapetalae</taxon>
        <taxon>asterids</taxon>
        <taxon>campanulids</taxon>
        <taxon>Asterales</taxon>
        <taxon>Asteraceae</taxon>
        <taxon>Asteroideae</taxon>
        <taxon>Heliantheae alliance</taxon>
        <taxon>Tageteae</taxon>
        <taxon>Tagetes</taxon>
    </lineage>
</organism>
<evidence type="ECO:0000259" key="10">
    <source>
        <dbReference type="Pfam" id="PF03644"/>
    </source>
</evidence>
<dbReference type="GO" id="GO:0033925">
    <property type="term" value="F:mannosyl-glycoprotein endo-beta-N-acetylglucosaminidase activity"/>
    <property type="evidence" value="ECO:0007669"/>
    <property type="project" value="UniProtKB-EC"/>
</dbReference>
<evidence type="ECO:0000259" key="11">
    <source>
        <dbReference type="Pfam" id="PF25529"/>
    </source>
</evidence>
<comment type="similarity">
    <text evidence="2">Belongs to the glycosyl hydrolase 85 family.</text>
</comment>
<evidence type="ECO:0000256" key="7">
    <source>
        <dbReference type="ARBA" id="ARBA00034414"/>
    </source>
</evidence>
<reference evidence="12" key="1">
    <citation type="journal article" date="2023" name="bioRxiv">
        <title>Improved chromosome-level genome assembly for marigold (Tagetes erecta).</title>
        <authorList>
            <person name="Jiang F."/>
            <person name="Yuan L."/>
            <person name="Wang S."/>
            <person name="Wang H."/>
            <person name="Xu D."/>
            <person name="Wang A."/>
            <person name="Fan W."/>
        </authorList>
    </citation>
    <scope>NUCLEOTIDE SEQUENCE</scope>
    <source>
        <strain evidence="12">WSJ</strain>
        <tissue evidence="12">Leaf</tissue>
    </source>
</reference>
<protein>
    <recommendedName>
        <fullName evidence="3">mannosyl-glycoprotein endo-beta-N-acetylglucosaminidase</fullName>
        <ecNumber evidence="3">3.2.1.96</ecNumber>
    </recommendedName>
</protein>
<name>A0AAD8NIJ2_TARER</name>
<dbReference type="Gene3D" id="2.60.120.260">
    <property type="entry name" value="Galactose-binding domain-like"/>
    <property type="match status" value="1"/>
</dbReference>
<evidence type="ECO:0000256" key="8">
    <source>
        <dbReference type="ARBA" id="ARBA00060018"/>
    </source>
</evidence>
<feature type="domain" description="Cytosolic endo-beta-N-acetylglucosaminidase TIM barrel" evidence="10">
    <location>
        <begin position="107"/>
        <end position="384"/>
    </location>
</feature>
<sequence>MLTHFLQTHIPRQTLISIRNFYTSIINPILSPFSPNMTTNDDPQPDFNPNTPSTPVSYPIKTLEDLKQRTYFNSFHFQFNKASVKLTDVSLPNRRRMMVCHDMQGGYTDDKWIQGGNNGDAYAIWHWYLIDVFIYFSHNLVTLPPPCWINAAHKHGVKVLGTFIVEWDEGRVIAEQFLATTEVAKMYAERLSELAVALGFDGWLINMEVSLNVEKIPILKEFVSHLTKVMHSSVPGSLVIWYDSVTIEGYLNWQNQLNDSNKPFFDACDGIFMNYSWQADYPKLSAAVAGNRKFDVYMGIDVFGRGTYGDGQWTTNVALDVLKKDDVSAAIFAPGWVYETKQPPDFQTAQNRWWNLVEKSWGISQSYPKVLPFYSNFDQGHGYHLSVGGNQVSDAPWNNLSNQSFQPYLEYSGDAATETIQAFIDFKQASYNGGGNITFKGVLEGDAYVTKRIFRGEIHSENSPLRFTFSVKAEGGSMIGLYLEYSNKKDVEKETSILLASQGDALLTMERFSGKFSTVIMPSHVKMLETPPEWIIQEANVTLPESTLTGIHVLCYKSDPKSASLDYYAVLGHISIQASANNTVFPPASEWHVESQNLNWKSDSQGNKTVSVKILWKLNSGVASVFSKYNIYAENETNKKSAEASEYVGLALVEAYYVSELLIPAGVSSVKFIIQPCGVNGDIQEVADSPFLRLRVEES</sequence>
<evidence type="ECO:0000256" key="9">
    <source>
        <dbReference type="SAM" id="MobiDB-lite"/>
    </source>
</evidence>
<dbReference type="Gene3D" id="3.20.20.80">
    <property type="entry name" value="Glycosidases"/>
    <property type="match status" value="1"/>
</dbReference>